<comment type="caution">
    <text evidence="1">The sequence shown here is derived from an EMBL/GenBank/DDBJ whole genome shotgun (WGS) entry which is preliminary data.</text>
</comment>
<dbReference type="AlphaFoldDB" id="A0AAD4XJC5"/>
<keyword evidence="2" id="KW-1185">Reference proteome</keyword>
<feature type="non-terminal residue" evidence="1">
    <location>
        <position position="1"/>
    </location>
</feature>
<sequence>NTTWLPLRTPPPEDFKVVTILNIDNQHFVKAILKPGAPLPAVQSGWSSICNEDALLWTPHMERLH</sequence>
<proteinExistence type="predicted"/>
<evidence type="ECO:0000313" key="2">
    <source>
        <dbReference type="Proteomes" id="UP001202328"/>
    </source>
</evidence>
<protein>
    <submittedName>
        <fullName evidence="1">Uncharacterized protein</fullName>
    </submittedName>
</protein>
<gene>
    <name evidence="1" type="ORF">MKW98_016688</name>
</gene>
<dbReference type="Proteomes" id="UP001202328">
    <property type="component" value="Unassembled WGS sequence"/>
</dbReference>
<name>A0AAD4XJC5_9MAGN</name>
<reference evidence="1" key="1">
    <citation type="submission" date="2022-04" db="EMBL/GenBank/DDBJ databases">
        <title>A functionally conserved STORR gene fusion in Papaver species that diverged 16.8 million years ago.</title>
        <authorList>
            <person name="Catania T."/>
        </authorList>
    </citation>
    <scope>NUCLEOTIDE SEQUENCE</scope>
    <source>
        <strain evidence="1">S-188037</strain>
    </source>
</reference>
<organism evidence="1 2">
    <name type="scientific">Papaver atlanticum</name>
    <dbReference type="NCBI Taxonomy" id="357466"/>
    <lineage>
        <taxon>Eukaryota</taxon>
        <taxon>Viridiplantae</taxon>
        <taxon>Streptophyta</taxon>
        <taxon>Embryophyta</taxon>
        <taxon>Tracheophyta</taxon>
        <taxon>Spermatophyta</taxon>
        <taxon>Magnoliopsida</taxon>
        <taxon>Ranunculales</taxon>
        <taxon>Papaveraceae</taxon>
        <taxon>Papaveroideae</taxon>
        <taxon>Papaver</taxon>
    </lineage>
</organism>
<dbReference type="EMBL" id="JAJJMB010008936">
    <property type="protein sequence ID" value="KAI3919135.1"/>
    <property type="molecule type" value="Genomic_DNA"/>
</dbReference>
<accession>A0AAD4XJC5</accession>
<evidence type="ECO:0000313" key="1">
    <source>
        <dbReference type="EMBL" id="KAI3919135.1"/>
    </source>
</evidence>